<keyword evidence="2" id="KW-0813">Transport</keyword>
<gene>
    <name evidence="9" type="ORF">CXU22_09000</name>
</gene>
<evidence type="ECO:0000256" key="4">
    <source>
        <dbReference type="ARBA" id="ARBA00022989"/>
    </source>
</evidence>
<feature type="transmembrane region" description="Helical" evidence="6">
    <location>
        <begin position="550"/>
        <end position="574"/>
    </location>
</feature>
<protein>
    <recommendedName>
        <fullName evidence="8">Major facilitator superfamily (MFS) profile domain-containing protein</fullName>
    </recommendedName>
</protein>
<feature type="transmembrane region" description="Helical" evidence="6">
    <location>
        <begin position="491"/>
        <end position="508"/>
    </location>
</feature>
<keyword evidence="5 6" id="KW-0472">Membrane</keyword>
<evidence type="ECO:0000256" key="5">
    <source>
        <dbReference type="ARBA" id="ARBA00023136"/>
    </source>
</evidence>
<dbReference type="InterPro" id="IPR036259">
    <property type="entry name" value="MFS_trans_sf"/>
</dbReference>
<feature type="signal peptide" evidence="7">
    <location>
        <begin position="1"/>
        <end position="31"/>
    </location>
</feature>
<evidence type="ECO:0000256" key="1">
    <source>
        <dbReference type="ARBA" id="ARBA00004141"/>
    </source>
</evidence>
<dbReference type="Gene3D" id="1.20.1250.20">
    <property type="entry name" value="MFS general substrate transporter like domains"/>
    <property type="match status" value="2"/>
</dbReference>
<feature type="transmembrane region" description="Helical" evidence="6">
    <location>
        <begin position="421"/>
        <end position="439"/>
    </location>
</feature>
<dbReference type="Proteomes" id="UP000236000">
    <property type="component" value="Unassembled WGS sequence"/>
</dbReference>
<dbReference type="InterPro" id="IPR044770">
    <property type="entry name" value="MFS_spinster-like"/>
</dbReference>
<dbReference type="PANTHER" id="PTHR23505">
    <property type="entry name" value="SPINSTER"/>
    <property type="match status" value="1"/>
</dbReference>
<feature type="domain" description="Major facilitator superfamily (MFS) profile" evidence="8">
    <location>
        <begin position="426"/>
        <end position="849"/>
    </location>
</feature>
<dbReference type="InterPro" id="IPR020846">
    <property type="entry name" value="MFS_dom"/>
</dbReference>
<dbReference type="OrthoDB" id="9764259at2"/>
<dbReference type="Pfam" id="PF01344">
    <property type="entry name" value="Kelch_1"/>
    <property type="match status" value="1"/>
</dbReference>
<feature type="transmembrane region" description="Helical" evidence="6">
    <location>
        <begin position="384"/>
        <end position="401"/>
    </location>
</feature>
<feature type="transmembrane region" description="Helical" evidence="6">
    <location>
        <begin position="754"/>
        <end position="775"/>
    </location>
</feature>
<keyword evidence="7" id="KW-0732">Signal</keyword>
<evidence type="ECO:0000256" key="6">
    <source>
        <dbReference type="SAM" id="Phobius"/>
    </source>
</evidence>
<keyword evidence="3 6" id="KW-0812">Transmembrane</keyword>
<feature type="transmembrane region" description="Helical" evidence="6">
    <location>
        <begin position="580"/>
        <end position="599"/>
    </location>
</feature>
<dbReference type="Pfam" id="PF07690">
    <property type="entry name" value="MFS_1"/>
    <property type="match status" value="1"/>
</dbReference>
<evidence type="ECO:0000256" key="2">
    <source>
        <dbReference type="ARBA" id="ARBA00022448"/>
    </source>
</evidence>
<feature type="transmembrane region" description="Helical" evidence="6">
    <location>
        <begin position="514"/>
        <end position="538"/>
    </location>
</feature>
<dbReference type="SUPFAM" id="SSF117281">
    <property type="entry name" value="Kelch motif"/>
    <property type="match status" value="1"/>
</dbReference>
<dbReference type="InterPro" id="IPR006652">
    <property type="entry name" value="Kelch_1"/>
</dbReference>
<feature type="transmembrane region" description="Helical" evidence="6">
    <location>
        <begin position="796"/>
        <end position="817"/>
    </location>
</feature>
<dbReference type="Gene3D" id="2.120.10.80">
    <property type="entry name" value="Kelch-type beta propeller"/>
    <property type="match status" value="1"/>
</dbReference>
<feature type="transmembrane region" description="Helical" evidence="6">
    <location>
        <begin position="462"/>
        <end position="484"/>
    </location>
</feature>
<dbReference type="PANTHER" id="PTHR23505:SF52">
    <property type="entry name" value="MAJOR FACILITATOR SUPERFAMILY PROTEIN"/>
    <property type="match status" value="1"/>
</dbReference>
<feature type="transmembrane region" description="Helical" evidence="6">
    <location>
        <begin position="657"/>
        <end position="677"/>
    </location>
</feature>
<comment type="subcellular location">
    <subcellularLocation>
        <location evidence="1">Membrane</location>
        <topology evidence="1">Multi-pass membrane protein</topology>
    </subcellularLocation>
</comment>
<evidence type="ECO:0000259" key="8">
    <source>
        <dbReference type="PROSITE" id="PS50850"/>
    </source>
</evidence>
<feature type="transmembrane region" description="Helical" evidence="6">
    <location>
        <begin position="823"/>
        <end position="845"/>
    </location>
</feature>
<evidence type="ECO:0000313" key="10">
    <source>
        <dbReference type="Proteomes" id="UP000236000"/>
    </source>
</evidence>
<proteinExistence type="predicted"/>
<dbReference type="RefSeq" id="WP_102714672.1">
    <property type="nucleotide sequence ID" value="NZ_PJKA01000012.1"/>
</dbReference>
<dbReference type="PROSITE" id="PS50850">
    <property type="entry name" value="MFS"/>
    <property type="match status" value="1"/>
</dbReference>
<sequence>MHFSRYLARFSSAWGSALAALVLIASPAANASFSVEVQPAGTIPDLPDPVGRAGMVAGTVTEHDGAQSIIAAGGANFPQAAPGAATPEERGPKVYHQDIFKLRNGQWSNAGTLPVPLGYAAFGSVGKGLAVAGGHNAEGILADSLLIKADGSVEKLPPLPVPITEAACAFHGNKLFVIGGRNAEQPEAALNTVYMLDTTPDTARMKWQQLPPFHGPGRILSTAAICDGTLFIVGGCTLSKDASGETARTYLSDLIDYNMTSNNPSEWGAMSKQPLAGPGTPVAAAAGPAPVRENAILLIGGDKRGNTPDASRPVVQSRDILAYDVIKNTWTHEGEWPVGIATAPAVVKGTGIMTISGETAPGVRTAVNASATAGYHFEMSMVDYAVLILTIIVMAIIIISAMRHGVKNVSAVTDPNTRPGLWAWVAVIVLWFVVMLNYFDRQLLSALHEPIVRDIPQTEAQFGMVTSVFLLIYALLSPVGGFLADRYSRRLMILCSLVVWSVVTWWTGHAEDYTSLLIARGAMGISEAFYIPAALALITDYHRGSTRSIATGLHMSGIYVGMAVAGFGATMASWTGWRMTFALFGLIGVAYAIVLILFLKDPGKAPADTALARKPSKPEEKTVLVNVDNDEQVIKEPASNLSTGAVLSSLLSGRPMWMLLAVVAFAGAGNWFLLTWYPTLLQDKYQLSSAEAGPAATLWSSVAKYVAVLGGAILADMWYKRNKRARALVPGITFTISGPLVVLALLPGIFGWDIAVPLVLMLGLVATQGLAQGSLDATLMPVLRSHIDERYSATGYGLLNLTSAGVGALISFFGGWFKDQGVPLTTTLAASGCLMLFCGLLLLTLPRPRH</sequence>
<evidence type="ECO:0000256" key="3">
    <source>
        <dbReference type="ARBA" id="ARBA00022692"/>
    </source>
</evidence>
<dbReference type="InterPro" id="IPR015915">
    <property type="entry name" value="Kelch-typ_b-propeller"/>
</dbReference>
<comment type="caution">
    <text evidence="9">The sequence shown here is derived from an EMBL/GenBank/DDBJ whole genome shotgun (WGS) entry which is preliminary data.</text>
</comment>
<dbReference type="GO" id="GO:0022857">
    <property type="term" value="F:transmembrane transporter activity"/>
    <property type="evidence" value="ECO:0007669"/>
    <property type="project" value="InterPro"/>
</dbReference>
<feature type="chain" id="PRO_5014918740" description="Major facilitator superfamily (MFS) profile domain-containing protein" evidence="7">
    <location>
        <begin position="32"/>
        <end position="850"/>
    </location>
</feature>
<accession>A0A2N8HD90</accession>
<dbReference type="GO" id="GO:0016020">
    <property type="term" value="C:membrane"/>
    <property type="evidence" value="ECO:0007669"/>
    <property type="project" value="UniProtKB-SubCell"/>
</dbReference>
<organism evidence="9 10">
    <name type="scientific">Akkermansia muciniphila</name>
    <dbReference type="NCBI Taxonomy" id="239935"/>
    <lineage>
        <taxon>Bacteria</taxon>
        <taxon>Pseudomonadati</taxon>
        <taxon>Verrucomicrobiota</taxon>
        <taxon>Verrucomicrobiia</taxon>
        <taxon>Verrucomicrobiales</taxon>
        <taxon>Akkermansiaceae</taxon>
        <taxon>Akkermansia</taxon>
    </lineage>
</organism>
<reference evidence="9 10" key="1">
    <citation type="journal article" date="2017" name="BMC Genomics">
        <title>Genome sequencing of 39 Akkermansia muciniphila isolates reveals its population structure, genomic and functional diverisity, and global distribution in mammalian gut microbiotas.</title>
        <authorList>
            <person name="Guo X."/>
            <person name="Li S."/>
            <person name="Zhang J."/>
            <person name="Wu F."/>
            <person name="Li X."/>
            <person name="Wu D."/>
            <person name="Zhang M."/>
            <person name="Ou Z."/>
            <person name="Jie Z."/>
            <person name="Yan Q."/>
            <person name="Li P."/>
            <person name="Yi J."/>
            <person name="Peng Y."/>
        </authorList>
    </citation>
    <scope>NUCLEOTIDE SEQUENCE [LARGE SCALE GENOMIC DNA]</scope>
    <source>
        <strain evidence="9 10">GP24</strain>
    </source>
</reference>
<dbReference type="EMBL" id="PJKA01000012">
    <property type="protein sequence ID" value="PNC17861.1"/>
    <property type="molecule type" value="Genomic_DNA"/>
</dbReference>
<evidence type="ECO:0000313" key="9">
    <source>
        <dbReference type="EMBL" id="PNC17861.1"/>
    </source>
</evidence>
<dbReference type="SUPFAM" id="SSF103473">
    <property type="entry name" value="MFS general substrate transporter"/>
    <property type="match status" value="1"/>
</dbReference>
<evidence type="ECO:0000256" key="7">
    <source>
        <dbReference type="SAM" id="SignalP"/>
    </source>
</evidence>
<feature type="transmembrane region" description="Helical" evidence="6">
    <location>
        <begin position="727"/>
        <end position="748"/>
    </location>
</feature>
<feature type="transmembrane region" description="Helical" evidence="6">
    <location>
        <begin position="697"/>
        <end position="715"/>
    </location>
</feature>
<keyword evidence="4 6" id="KW-1133">Transmembrane helix</keyword>
<dbReference type="AlphaFoldDB" id="A0A2N8HD90"/>
<name>A0A2N8HD90_9BACT</name>
<dbReference type="InterPro" id="IPR011701">
    <property type="entry name" value="MFS"/>
</dbReference>